<organism evidence="1 2">
    <name type="scientific">Mycolicibacterium duvalii</name>
    <dbReference type="NCBI Taxonomy" id="39688"/>
    <lineage>
        <taxon>Bacteria</taxon>
        <taxon>Bacillati</taxon>
        <taxon>Actinomycetota</taxon>
        <taxon>Actinomycetes</taxon>
        <taxon>Mycobacteriales</taxon>
        <taxon>Mycobacteriaceae</taxon>
        <taxon>Mycolicibacterium</taxon>
    </lineage>
</organism>
<name>A0A7I7K5R1_9MYCO</name>
<dbReference type="Proteomes" id="UP000467006">
    <property type="component" value="Chromosome"/>
</dbReference>
<dbReference type="KEGG" id="mdu:MDUV_42670"/>
<evidence type="ECO:0000313" key="2">
    <source>
        <dbReference type="Proteomes" id="UP000467006"/>
    </source>
</evidence>
<sequence length="63" mass="6978">MNARKMSALMHSRVVIPTIGAAVPGLSPIHSHPSTGAGLRETPVIPRVHRTYHYYSDISFTFF</sequence>
<keyword evidence="2" id="KW-1185">Reference proteome</keyword>
<evidence type="ECO:0000313" key="1">
    <source>
        <dbReference type="EMBL" id="BBX19407.1"/>
    </source>
</evidence>
<dbReference type="AlphaFoldDB" id="A0A7I7K5R1"/>
<reference evidence="1 2" key="1">
    <citation type="journal article" date="2019" name="Emerg. Microbes Infect.">
        <title>Comprehensive subspecies identification of 175 nontuberculous mycobacteria species based on 7547 genomic profiles.</title>
        <authorList>
            <person name="Matsumoto Y."/>
            <person name="Kinjo T."/>
            <person name="Motooka D."/>
            <person name="Nabeya D."/>
            <person name="Jung N."/>
            <person name="Uechi K."/>
            <person name="Horii T."/>
            <person name="Iida T."/>
            <person name="Fujita J."/>
            <person name="Nakamura S."/>
        </authorList>
    </citation>
    <scope>NUCLEOTIDE SEQUENCE [LARGE SCALE GENOMIC DNA]</scope>
    <source>
        <strain evidence="1 2">JCM 6396</strain>
    </source>
</reference>
<gene>
    <name evidence="1" type="ORF">MDUV_42670</name>
</gene>
<protein>
    <submittedName>
        <fullName evidence="1">Uncharacterized protein</fullName>
    </submittedName>
</protein>
<proteinExistence type="predicted"/>
<dbReference type="EMBL" id="AP022563">
    <property type="protein sequence ID" value="BBX19407.1"/>
    <property type="molecule type" value="Genomic_DNA"/>
</dbReference>
<accession>A0A7I7K5R1</accession>